<feature type="domain" description="Fork-head" evidence="12">
    <location>
        <begin position="286"/>
        <end position="372"/>
    </location>
</feature>
<dbReference type="Pfam" id="PF16159">
    <property type="entry name" value="FOXP-CC"/>
    <property type="match status" value="1"/>
</dbReference>
<dbReference type="InterPro" id="IPR036388">
    <property type="entry name" value="WH-like_DNA-bd_sf"/>
</dbReference>
<evidence type="ECO:0000256" key="1">
    <source>
        <dbReference type="ARBA" id="ARBA00004123"/>
    </source>
</evidence>
<dbReference type="Gene3D" id="1.20.5.340">
    <property type="match status" value="1"/>
</dbReference>
<keyword evidence="3" id="KW-0479">Metal-binding</keyword>
<dbReference type="InterPro" id="IPR030456">
    <property type="entry name" value="TF_fork_head_CS_2"/>
</dbReference>
<dbReference type="GO" id="GO:0000978">
    <property type="term" value="F:RNA polymerase II cis-regulatory region sequence-specific DNA binding"/>
    <property type="evidence" value="ECO:0007669"/>
    <property type="project" value="TreeGrafter"/>
</dbReference>
<dbReference type="PROSITE" id="PS00028">
    <property type="entry name" value="ZINC_FINGER_C2H2_1"/>
    <property type="match status" value="1"/>
</dbReference>
<evidence type="ECO:0000256" key="11">
    <source>
        <dbReference type="SAM" id="MobiDB-lite"/>
    </source>
</evidence>
<dbReference type="OrthoDB" id="5830876at2759"/>
<dbReference type="CTD" id="571165"/>
<proteinExistence type="predicted"/>
<dbReference type="InterPro" id="IPR013087">
    <property type="entry name" value="Znf_C2H2_type"/>
</dbReference>
<dbReference type="Gene3D" id="1.10.10.10">
    <property type="entry name" value="Winged helix-like DNA-binding domain superfamily/Winged helix DNA-binding domain"/>
    <property type="match status" value="1"/>
</dbReference>
<accession>A0A979EUX1</accession>
<feature type="region of interest" description="Disordered" evidence="11">
    <location>
        <begin position="1"/>
        <end position="51"/>
    </location>
</feature>
<keyword evidence="2" id="KW-0678">Repressor</keyword>
<evidence type="ECO:0000256" key="3">
    <source>
        <dbReference type="ARBA" id="ARBA00022723"/>
    </source>
</evidence>
<evidence type="ECO:0000256" key="2">
    <source>
        <dbReference type="ARBA" id="ARBA00022491"/>
    </source>
</evidence>
<dbReference type="PANTHER" id="PTHR45796">
    <property type="entry name" value="FORKHEAD BOX P, ISOFORM C"/>
    <property type="match status" value="1"/>
</dbReference>
<dbReference type="GO" id="GO:0042129">
    <property type="term" value="P:regulation of T cell proliferation"/>
    <property type="evidence" value="ECO:0007669"/>
    <property type="project" value="Ensembl"/>
</dbReference>
<evidence type="ECO:0000256" key="6">
    <source>
        <dbReference type="ARBA" id="ARBA00023015"/>
    </source>
</evidence>
<evidence type="ECO:0000256" key="4">
    <source>
        <dbReference type="ARBA" id="ARBA00022771"/>
    </source>
</evidence>
<dbReference type="RefSeq" id="XP_047011618.1">
    <property type="nucleotide sequence ID" value="XM_047155662.2"/>
</dbReference>
<dbReference type="GO" id="GO:0008270">
    <property type="term" value="F:zinc ion binding"/>
    <property type="evidence" value="ECO:0007669"/>
    <property type="project" value="UniProtKB-KW"/>
</dbReference>
<gene>
    <name evidence="14 15" type="primary">foxp3a</name>
</gene>
<dbReference type="SUPFAM" id="SSF46785">
    <property type="entry name" value="Winged helix' DNA-binding domain"/>
    <property type="match status" value="1"/>
</dbReference>
<dbReference type="PROSITE" id="PS50039">
    <property type="entry name" value="FORK_HEAD_3"/>
    <property type="match status" value="1"/>
</dbReference>
<comment type="subcellular location">
    <subcellularLocation>
        <location evidence="1 10">Nucleus</location>
    </subcellularLocation>
</comment>
<organism evidence="13 14">
    <name type="scientific">Ictalurus punctatus</name>
    <name type="common">Channel catfish</name>
    <name type="synonym">Silurus punctatus</name>
    <dbReference type="NCBI Taxonomy" id="7998"/>
    <lineage>
        <taxon>Eukaryota</taxon>
        <taxon>Metazoa</taxon>
        <taxon>Chordata</taxon>
        <taxon>Craniata</taxon>
        <taxon>Vertebrata</taxon>
        <taxon>Euteleostomi</taxon>
        <taxon>Actinopterygii</taxon>
        <taxon>Neopterygii</taxon>
        <taxon>Teleostei</taxon>
        <taxon>Ostariophysi</taxon>
        <taxon>Siluriformes</taxon>
        <taxon>Ictaluridae</taxon>
        <taxon>Ictalurus</taxon>
    </lineage>
</organism>
<dbReference type="PRINTS" id="PR00053">
    <property type="entry name" value="FORKHEAD"/>
</dbReference>
<feature type="DNA-binding region" description="Fork-head" evidence="10">
    <location>
        <begin position="286"/>
        <end position="372"/>
    </location>
</feature>
<keyword evidence="5" id="KW-0862">Zinc</keyword>
<evidence type="ECO:0000256" key="10">
    <source>
        <dbReference type="PROSITE-ProRule" id="PRU00089"/>
    </source>
</evidence>
<dbReference type="PANTHER" id="PTHR45796:SF2">
    <property type="entry name" value="FORKHEAD BOX P3"/>
    <property type="match status" value="1"/>
</dbReference>
<evidence type="ECO:0000256" key="5">
    <source>
        <dbReference type="ARBA" id="ARBA00022833"/>
    </source>
</evidence>
<dbReference type="SMART" id="SM00339">
    <property type="entry name" value="FH"/>
    <property type="match status" value="1"/>
</dbReference>
<dbReference type="RefSeq" id="XP_047011619.1">
    <property type="nucleotide sequence ID" value="XM_047155663.2"/>
</dbReference>
<dbReference type="PROSITE" id="PS00658">
    <property type="entry name" value="FORK_HEAD_2"/>
    <property type="match status" value="1"/>
</dbReference>
<dbReference type="AlphaFoldDB" id="A0A979EUX1"/>
<protein>
    <submittedName>
        <fullName evidence="14 15">Forkhead box protein P3a isoform X1</fullName>
    </submittedName>
</protein>
<keyword evidence="7 10" id="KW-0238">DNA-binding</keyword>
<keyword evidence="9 10" id="KW-0539">Nucleus</keyword>
<dbReference type="GO" id="GO:0005634">
    <property type="term" value="C:nucleus"/>
    <property type="evidence" value="ECO:0007669"/>
    <property type="project" value="UniProtKB-SubCell"/>
</dbReference>
<dbReference type="GO" id="GO:0008406">
    <property type="term" value="P:gonad development"/>
    <property type="evidence" value="ECO:0007669"/>
    <property type="project" value="Ensembl"/>
</dbReference>
<dbReference type="Proteomes" id="UP000221080">
    <property type="component" value="Chromosome 5"/>
</dbReference>
<feature type="compositionally biased region" description="Polar residues" evidence="11">
    <location>
        <begin position="127"/>
        <end position="146"/>
    </location>
</feature>
<dbReference type="GeneID" id="108265789"/>
<feature type="compositionally biased region" description="Polar residues" evidence="11">
    <location>
        <begin position="34"/>
        <end position="51"/>
    </location>
</feature>
<evidence type="ECO:0000256" key="7">
    <source>
        <dbReference type="ARBA" id="ARBA00023125"/>
    </source>
</evidence>
<keyword evidence="8" id="KW-0804">Transcription</keyword>
<dbReference type="CDD" id="cd20066">
    <property type="entry name" value="FH_FOXP3"/>
    <property type="match status" value="1"/>
</dbReference>
<reference evidence="14 15" key="2">
    <citation type="submission" date="2025-04" db="UniProtKB">
        <authorList>
            <consortium name="RefSeq"/>
        </authorList>
    </citation>
    <scope>IDENTIFICATION</scope>
    <source>
        <tissue evidence="14 15">Blood</tissue>
    </source>
</reference>
<sequence>MLHNGAGTSGGQDSGSSTKDQKQLHQLVEEPSEFSRSQIKYTGGNPSSRATQCIISKGTSEKNNKQNQQSIPQRPSVLRKGNQTLPHALSTPAGVGDCSTVLVFKEEMDNNLPVILPSYGTDYPTRVNASGPSPAQSTTENHTDPPQISEHLLFYKGVCTWPGCKETFKEYNHFLKHLYSEHGPGDKTIEQWRMQKNMVERMESQLVAERQRLHSMYLHLFDANPRPKQSNTPSGSLQSCQSLSILHAQNTTSSDMLPPGYWQIPTTPFIPGIIPSIECYKYTNMRPPFTYASMIRWAILESPEKQLTLNEIYHWFTRKFFYFRHNTATWKNAVRHNLSLHKCFVRVDGGKGSVWTVDEAEFLRRRGQKLHRCTIPKWLSPLNIQDISDKCEMQLFFI</sequence>
<keyword evidence="13" id="KW-1185">Reference proteome</keyword>
<keyword evidence="4" id="KW-0863">Zinc-finger</keyword>
<name>A0A979EUX1_ICTPU</name>
<dbReference type="InterPro" id="IPR050998">
    <property type="entry name" value="FOXP"/>
</dbReference>
<dbReference type="GO" id="GO:0001227">
    <property type="term" value="F:DNA-binding transcription repressor activity, RNA polymerase II-specific"/>
    <property type="evidence" value="ECO:0007669"/>
    <property type="project" value="TreeGrafter"/>
</dbReference>
<feature type="region of interest" description="Disordered" evidence="11">
    <location>
        <begin position="126"/>
        <end position="146"/>
    </location>
</feature>
<dbReference type="InterPro" id="IPR032354">
    <property type="entry name" value="FOXP-CC"/>
</dbReference>
<evidence type="ECO:0000256" key="8">
    <source>
        <dbReference type="ARBA" id="ARBA00023163"/>
    </source>
</evidence>
<evidence type="ECO:0000313" key="14">
    <source>
        <dbReference type="RefSeq" id="XP_047011618.1"/>
    </source>
</evidence>
<evidence type="ECO:0000313" key="13">
    <source>
        <dbReference type="Proteomes" id="UP000221080"/>
    </source>
</evidence>
<dbReference type="InterPro" id="IPR001766">
    <property type="entry name" value="Fork_head_dom"/>
</dbReference>
<evidence type="ECO:0000259" key="12">
    <source>
        <dbReference type="PROSITE" id="PS50039"/>
    </source>
</evidence>
<dbReference type="FunFam" id="1.10.10.10:FF:000010">
    <property type="entry name" value="Forkhead box P2 isoform B"/>
    <property type="match status" value="1"/>
</dbReference>
<evidence type="ECO:0000313" key="15">
    <source>
        <dbReference type="RefSeq" id="XP_047011619.1"/>
    </source>
</evidence>
<keyword evidence="6" id="KW-0805">Transcription regulation</keyword>
<dbReference type="Pfam" id="PF00250">
    <property type="entry name" value="Forkhead"/>
    <property type="match status" value="1"/>
</dbReference>
<dbReference type="InterPro" id="IPR047413">
    <property type="entry name" value="FH_FOXP3"/>
</dbReference>
<reference evidence="13" key="1">
    <citation type="journal article" date="2016" name="Nat. Commun.">
        <title>The channel catfish genome sequence provides insights into the evolution of scale formation in teleosts.</title>
        <authorList>
            <person name="Liu Z."/>
            <person name="Liu S."/>
            <person name="Yao J."/>
            <person name="Bao L."/>
            <person name="Zhang J."/>
            <person name="Li Y."/>
            <person name="Jiang C."/>
            <person name="Sun L."/>
            <person name="Wang R."/>
            <person name="Zhang Y."/>
            <person name="Zhou T."/>
            <person name="Zeng Q."/>
            <person name="Fu Q."/>
            <person name="Gao S."/>
            <person name="Li N."/>
            <person name="Koren S."/>
            <person name="Jiang Y."/>
            <person name="Zimin A."/>
            <person name="Xu P."/>
            <person name="Phillippy A.M."/>
            <person name="Geng X."/>
            <person name="Song L."/>
            <person name="Sun F."/>
            <person name="Li C."/>
            <person name="Wang X."/>
            <person name="Chen A."/>
            <person name="Jin Y."/>
            <person name="Yuan Z."/>
            <person name="Yang Y."/>
            <person name="Tan S."/>
            <person name="Peatman E."/>
            <person name="Lu J."/>
            <person name="Qin Z."/>
            <person name="Dunham R."/>
            <person name="Li Z."/>
            <person name="Sonstegard T."/>
            <person name="Feng J."/>
            <person name="Danzmann R.G."/>
            <person name="Schroeder S."/>
            <person name="Scheffler B."/>
            <person name="Duke M.V."/>
            <person name="Ballard L."/>
            <person name="Kucuktas H."/>
            <person name="Kaltenboeck L."/>
            <person name="Liu H."/>
            <person name="Armbruster J."/>
            <person name="Xie Y."/>
            <person name="Kirby M.L."/>
            <person name="Tian Y."/>
            <person name="Flanagan M.E."/>
            <person name="Mu W."/>
            <person name="Waldbieser G.C."/>
        </authorList>
    </citation>
    <scope>NUCLEOTIDE SEQUENCE [LARGE SCALE GENOMIC DNA]</scope>
    <source>
        <strain evidence="13">SDA103</strain>
    </source>
</reference>
<dbReference type="GeneTree" id="ENSGT00940000165955"/>
<dbReference type="KEGG" id="ipu:108265789"/>
<evidence type="ECO:0000256" key="9">
    <source>
        <dbReference type="ARBA" id="ARBA00023242"/>
    </source>
</evidence>
<dbReference type="InterPro" id="IPR036390">
    <property type="entry name" value="WH_DNA-bd_sf"/>
</dbReference>